<keyword evidence="13" id="KW-1185">Reference proteome</keyword>
<dbReference type="EMBL" id="JAAAIN010000617">
    <property type="protein sequence ID" value="KAG0312424.1"/>
    <property type="molecule type" value="Genomic_DNA"/>
</dbReference>
<evidence type="ECO:0000256" key="5">
    <source>
        <dbReference type="ARBA" id="ARBA00022912"/>
    </source>
</evidence>
<evidence type="ECO:0000256" key="3">
    <source>
        <dbReference type="ARBA" id="ARBA00022481"/>
    </source>
</evidence>
<feature type="compositionally biased region" description="Basic residues" evidence="10">
    <location>
        <begin position="157"/>
        <end position="167"/>
    </location>
</feature>
<evidence type="ECO:0000259" key="11">
    <source>
        <dbReference type="PROSITE" id="PS50056"/>
    </source>
</evidence>
<evidence type="ECO:0000256" key="1">
    <source>
        <dbReference type="ARBA" id="ARBA00009580"/>
    </source>
</evidence>
<gene>
    <name evidence="12" type="primary">PTP4A1_4</name>
    <name evidence="12" type="ORF">BGZ97_011198</name>
</gene>
<evidence type="ECO:0000256" key="4">
    <source>
        <dbReference type="ARBA" id="ARBA00022801"/>
    </source>
</evidence>
<protein>
    <recommendedName>
        <fullName evidence="2">protein-tyrosine-phosphatase</fullName>
        <ecNumber evidence="2">3.1.3.48</ecNumber>
    </recommendedName>
</protein>
<evidence type="ECO:0000256" key="9">
    <source>
        <dbReference type="ARBA" id="ARBA00051722"/>
    </source>
</evidence>
<dbReference type="InterPro" id="IPR050561">
    <property type="entry name" value="PTP"/>
</dbReference>
<sequence length="238" mass="25774">MSRFSISPIKVGDLSFLILDCPSDKSLPAYIPIFEEHNVTDLVRICEGSPYNTQPLTSIGIVVHDDMKFEDGTAPTKEIVARWLELNDEVFYESPTPDRCIAVHCVSGIGRAPVLVAISLVEAGMDPLDAIAYIRKVRRGALNRVQIAFLDSYKKRKKGFGSRKPSKSLHVNGSGYTKSNNALKQMPASSTSLASTGNSGGGPPPAPQPQQYRNGGVGVPAVAEKKKQGFISKLFGRK</sequence>
<evidence type="ECO:0000313" key="12">
    <source>
        <dbReference type="EMBL" id="KAG0312424.1"/>
    </source>
</evidence>
<dbReference type="PROSITE" id="PS50056">
    <property type="entry name" value="TYR_PHOSPHATASE_2"/>
    <property type="match status" value="1"/>
</dbReference>
<dbReference type="InterPro" id="IPR000387">
    <property type="entry name" value="Tyr_Pase_dom"/>
</dbReference>
<keyword evidence="7" id="KW-0449">Lipoprotein</keyword>
<keyword evidence="3" id="KW-0488">Methylation</keyword>
<name>A0A9P6R6Q2_9FUNG</name>
<dbReference type="FunFam" id="3.90.190.10:FF:000086">
    <property type="entry name" value="Protein tyrosine phosphatase-like protein"/>
    <property type="match status" value="1"/>
</dbReference>
<dbReference type="GO" id="GO:0005737">
    <property type="term" value="C:cytoplasm"/>
    <property type="evidence" value="ECO:0007669"/>
    <property type="project" value="UniProtKB-ARBA"/>
</dbReference>
<keyword evidence="5" id="KW-0904">Protein phosphatase</keyword>
<evidence type="ECO:0000256" key="8">
    <source>
        <dbReference type="ARBA" id="ARBA00023289"/>
    </source>
</evidence>
<dbReference type="Proteomes" id="UP000823405">
    <property type="component" value="Unassembled WGS sequence"/>
</dbReference>
<comment type="catalytic activity">
    <reaction evidence="9">
        <text>O-phospho-L-tyrosyl-[protein] + H2O = L-tyrosyl-[protein] + phosphate</text>
        <dbReference type="Rhea" id="RHEA:10684"/>
        <dbReference type="Rhea" id="RHEA-COMP:10136"/>
        <dbReference type="Rhea" id="RHEA-COMP:20101"/>
        <dbReference type="ChEBI" id="CHEBI:15377"/>
        <dbReference type="ChEBI" id="CHEBI:43474"/>
        <dbReference type="ChEBI" id="CHEBI:46858"/>
        <dbReference type="ChEBI" id="CHEBI:61978"/>
        <dbReference type="EC" id="3.1.3.48"/>
    </reaction>
</comment>
<evidence type="ECO:0000256" key="2">
    <source>
        <dbReference type="ARBA" id="ARBA00013064"/>
    </source>
</evidence>
<keyword evidence="8" id="KW-0636">Prenylation</keyword>
<feature type="region of interest" description="Disordered" evidence="10">
    <location>
        <begin position="157"/>
        <end position="219"/>
    </location>
</feature>
<accession>A0A9P6R6Q2</accession>
<dbReference type="OrthoDB" id="8048523at2759"/>
<evidence type="ECO:0000256" key="7">
    <source>
        <dbReference type="ARBA" id="ARBA00023288"/>
    </source>
</evidence>
<dbReference type="AlphaFoldDB" id="A0A9P6R6Q2"/>
<organism evidence="12 13">
    <name type="scientific">Linnemannia gamsii</name>
    <dbReference type="NCBI Taxonomy" id="64522"/>
    <lineage>
        <taxon>Eukaryota</taxon>
        <taxon>Fungi</taxon>
        <taxon>Fungi incertae sedis</taxon>
        <taxon>Mucoromycota</taxon>
        <taxon>Mortierellomycotina</taxon>
        <taxon>Mortierellomycetes</taxon>
        <taxon>Mortierellales</taxon>
        <taxon>Mortierellaceae</taxon>
        <taxon>Linnemannia</taxon>
    </lineage>
</organism>
<comment type="similarity">
    <text evidence="1">Belongs to the protein-tyrosine phosphatase family.</text>
</comment>
<dbReference type="GO" id="GO:0004725">
    <property type="term" value="F:protein tyrosine phosphatase activity"/>
    <property type="evidence" value="ECO:0007669"/>
    <property type="project" value="UniProtKB-EC"/>
</dbReference>
<feature type="domain" description="Tyrosine specific protein phosphatases" evidence="11">
    <location>
        <begin position="81"/>
        <end position="149"/>
    </location>
</feature>
<comment type="caution">
    <text evidence="12">The sequence shown here is derived from an EMBL/GenBank/DDBJ whole genome shotgun (WGS) entry which is preliminary data.</text>
</comment>
<feature type="compositionally biased region" description="Polar residues" evidence="10">
    <location>
        <begin position="169"/>
        <end position="197"/>
    </location>
</feature>
<dbReference type="EC" id="3.1.3.48" evidence="2"/>
<evidence type="ECO:0000256" key="6">
    <source>
        <dbReference type="ARBA" id="ARBA00023157"/>
    </source>
</evidence>
<dbReference type="PANTHER" id="PTHR23339">
    <property type="entry name" value="TYROSINE SPECIFIC PROTEIN PHOSPHATASE AND DUAL SPECIFICITY PROTEIN PHOSPHATASE"/>
    <property type="match status" value="1"/>
</dbReference>
<keyword evidence="6" id="KW-1015">Disulfide bond</keyword>
<evidence type="ECO:0000313" key="13">
    <source>
        <dbReference type="Proteomes" id="UP000823405"/>
    </source>
</evidence>
<dbReference type="SUPFAM" id="SSF52799">
    <property type="entry name" value="(Phosphotyrosine protein) phosphatases II"/>
    <property type="match status" value="1"/>
</dbReference>
<dbReference type="CDD" id="cd14500">
    <property type="entry name" value="PTP-IVa"/>
    <property type="match status" value="1"/>
</dbReference>
<keyword evidence="4" id="KW-0378">Hydrolase</keyword>
<proteinExistence type="inferred from homology"/>
<dbReference type="InterPro" id="IPR029021">
    <property type="entry name" value="Prot-tyrosine_phosphatase-like"/>
</dbReference>
<dbReference type="Gene3D" id="3.90.190.10">
    <property type="entry name" value="Protein tyrosine phosphatase superfamily"/>
    <property type="match status" value="1"/>
</dbReference>
<reference evidence="12" key="1">
    <citation type="journal article" date="2020" name="Fungal Divers.">
        <title>Resolving the Mortierellaceae phylogeny through synthesis of multi-gene phylogenetics and phylogenomics.</title>
        <authorList>
            <person name="Vandepol N."/>
            <person name="Liber J."/>
            <person name="Desiro A."/>
            <person name="Na H."/>
            <person name="Kennedy M."/>
            <person name="Barry K."/>
            <person name="Grigoriev I.V."/>
            <person name="Miller A.N."/>
            <person name="O'Donnell K."/>
            <person name="Stajich J.E."/>
            <person name="Bonito G."/>
        </authorList>
    </citation>
    <scope>NUCLEOTIDE SEQUENCE</scope>
    <source>
        <strain evidence="12">NVP60</strain>
    </source>
</reference>
<evidence type="ECO:0000256" key="10">
    <source>
        <dbReference type="SAM" id="MobiDB-lite"/>
    </source>
</evidence>